<name>A0AAW0FY17_9APHY</name>
<reference evidence="1 2" key="1">
    <citation type="submission" date="2022-09" db="EMBL/GenBank/DDBJ databases">
        <authorList>
            <person name="Palmer J.M."/>
        </authorList>
    </citation>
    <scope>NUCLEOTIDE SEQUENCE [LARGE SCALE GENOMIC DNA]</scope>
    <source>
        <strain evidence="1 2">DSM 7382</strain>
    </source>
</reference>
<dbReference type="Proteomes" id="UP001385951">
    <property type="component" value="Unassembled WGS sequence"/>
</dbReference>
<accession>A0AAW0FY17</accession>
<gene>
    <name evidence="1" type="ORF">QCA50_010632</name>
</gene>
<proteinExistence type="predicted"/>
<comment type="caution">
    <text evidence="1">The sequence shown here is derived from an EMBL/GenBank/DDBJ whole genome shotgun (WGS) entry which is preliminary data.</text>
</comment>
<organism evidence="1 2">
    <name type="scientific">Cerrena zonata</name>
    <dbReference type="NCBI Taxonomy" id="2478898"/>
    <lineage>
        <taxon>Eukaryota</taxon>
        <taxon>Fungi</taxon>
        <taxon>Dikarya</taxon>
        <taxon>Basidiomycota</taxon>
        <taxon>Agaricomycotina</taxon>
        <taxon>Agaricomycetes</taxon>
        <taxon>Polyporales</taxon>
        <taxon>Cerrenaceae</taxon>
        <taxon>Cerrena</taxon>
    </lineage>
</organism>
<evidence type="ECO:0000313" key="1">
    <source>
        <dbReference type="EMBL" id="KAK7686408.1"/>
    </source>
</evidence>
<evidence type="ECO:0000313" key="2">
    <source>
        <dbReference type="Proteomes" id="UP001385951"/>
    </source>
</evidence>
<dbReference type="EMBL" id="JASBNA010000017">
    <property type="protein sequence ID" value="KAK7686408.1"/>
    <property type="molecule type" value="Genomic_DNA"/>
</dbReference>
<dbReference type="AlphaFoldDB" id="A0AAW0FY17"/>
<protein>
    <submittedName>
        <fullName evidence="1">Uncharacterized protein</fullName>
    </submittedName>
</protein>
<keyword evidence="2" id="KW-1185">Reference proteome</keyword>
<sequence>MTSPRRSKEIWTIFKLSQCSALQSLTLAMTADILDPDLNDIDRLACTIIPHTPTTIQTITFELNRNYSFHPSIKDKINWEKMDDALNKVPNITRIAFKLPHTLGATFADWRACITEKLPQLHAKSLLWLSMLE</sequence>